<protein>
    <submittedName>
        <fullName evidence="4">Sulfotransferase domain-containing protein</fullName>
    </submittedName>
</protein>
<keyword evidence="1 4" id="KW-0808">Transferase</keyword>
<dbReference type="OrthoDB" id="9797480at2"/>
<sequence>MKKRKPDFFIVGAAKSGTTSLYEYLKKHPTIYLPENKEPHFFGDKKPSEIFVDNKEAYYKLFCHAPENSVIGEASTSYLYSEKAAMDIKKFNPNGKIIILLRNPVDRAYSMYRHQVRDGFETNTFEKGLELEKERIYKGMPYGYHYFEGGLYYRQIKNYLNVFGPENVKIIIFEEFKETPIKVLKEIFAYLNVKDINIDKIRVYNVSNKPISYKLQSFLVQYHPVKSILKIVLPSPFRKKIKSLILKKNMTSSYDKISDTTRKYLIHRYSDDIKKVEKILKRDLSVWKK</sequence>
<dbReference type="RefSeq" id="WP_073199394.1">
    <property type="nucleotide sequence ID" value="NZ_FRCZ01000001.1"/>
</dbReference>
<dbReference type="PANTHER" id="PTHR10605:SF56">
    <property type="entry name" value="BIFUNCTIONAL HEPARAN SULFATE N-DEACETYLASE_N-SULFOTRANSFERASE"/>
    <property type="match status" value="1"/>
</dbReference>
<reference evidence="4 5" key="1">
    <citation type="submission" date="2016-11" db="EMBL/GenBank/DDBJ databases">
        <authorList>
            <person name="Jaros S."/>
            <person name="Januszkiewicz K."/>
            <person name="Wedrychowicz H."/>
        </authorList>
    </citation>
    <scope>NUCLEOTIDE SEQUENCE [LARGE SCALE GENOMIC DNA]</scope>
    <source>
        <strain evidence="4 5">CGMCC 1.10681</strain>
    </source>
</reference>
<dbReference type="EMBL" id="FRCZ01000001">
    <property type="protein sequence ID" value="SHM59210.1"/>
    <property type="molecule type" value="Genomic_DNA"/>
</dbReference>
<dbReference type="PANTHER" id="PTHR10605">
    <property type="entry name" value="HEPARAN SULFATE SULFOTRANSFERASE"/>
    <property type="match status" value="1"/>
</dbReference>
<dbReference type="InterPro" id="IPR027417">
    <property type="entry name" value="P-loop_NTPase"/>
</dbReference>
<evidence type="ECO:0000256" key="1">
    <source>
        <dbReference type="ARBA" id="ARBA00022679"/>
    </source>
</evidence>
<gene>
    <name evidence="4" type="ORF">SAMN05216179_0545</name>
</gene>
<evidence type="ECO:0000313" key="5">
    <source>
        <dbReference type="Proteomes" id="UP000184184"/>
    </source>
</evidence>
<accession>A0A1M7K1P3</accession>
<feature type="domain" description="Sulfotransferase" evidence="3">
    <location>
        <begin position="6"/>
        <end position="211"/>
    </location>
</feature>
<proteinExistence type="predicted"/>
<dbReference type="GO" id="GO:0008146">
    <property type="term" value="F:sulfotransferase activity"/>
    <property type="evidence" value="ECO:0007669"/>
    <property type="project" value="InterPro"/>
</dbReference>
<dbReference type="InterPro" id="IPR037359">
    <property type="entry name" value="NST/OST"/>
</dbReference>
<evidence type="ECO:0000313" key="4">
    <source>
        <dbReference type="EMBL" id="SHM59210.1"/>
    </source>
</evidence>
<dbReference type="AlphaFoldDB" id="A0A1M7K1P3"/>
<keyword evidence="2" id="KW-0325">Glycoprotein</keyword>
<dbReference type="InterPro" id="IPR000863">
    <property type="entry name" value="Sulfotransferase_dom"/>
</dbReference>
<dbReference type="Proteomes" id="UP000184184">
    <property type="component" value="Unassembled WGS sequence"/>
</dbReference>
<evidence type="ECO:0000259" key="3">
    <source>
        <dbReference type="Pfam" id="PF00685"/>
    </source>
</evidence>
<dbReference type="SUPFAM" id="SSF52540">
    <property type="entry name" value="P-loop containing nucleoside triphosphate hydrolases"/>
    <property type="match status" value="1"/>
</dbReference>
<dbReference type="STRING" id="1027249.SAMN05216179_0545"/>
<organism evidence="4 5">
    <name type="scientific">Gracilibacillus kekensis</name>
    <dbReference type="NCBI Taxonomy" id="1027249"/>
    <lineage>
        <taxon>Bacteria</taxon>
        <taxon>Bacillati</taxon>
        <taxon>Bacillota</taxon>
        <taxon>Bacilli</taxon>
        <taxon>Bacillales</taxon>
        <taxon>Bacillaceae</taxon>
        <taxon>Gracilibacillus</taxon>
    </lineage>
</organism>
<dbReference type="Pfam" id="PF00685">
    <property type="entry name" value="Sulfotransfer_1"/>
    <property type="match status" value="1"/>
</dbReference>
<name>A0A1M7K1P3_9BACI</name>
<dbReference type="Gene3D" id="3.40.50.300">
    <property type="entry name" value="P-loop containing nucleotide triphosphate hydrolases"/>
    <property type="match status" value="1"/>
</dbReference>
<evidence type="ECO:0000256" key="2">
    <source>
        <dbReference type="ARBA" id="ARBA00023180"/>
    </source>
</evidence>
<keyword evidence="5" id="KW-1185">Reference proteome</keyword>